<dbReference type="Proteomes" id="UP001161247">
    <property type="component" value="Chromosome 1"/>
</dbReference>
<evidence type="ECO:0000256" key="5">
    <source>
        <dbReference type="ARBA" id="ARBA00022679"/>
    </source>
</evidence>
<organism evidence="8 9">
    <name type="scientific">Oldenlandia corymbosa var. corymbosa</name>
    <dbReference type="NCBI Taxonomy" id="529605"/>
    <lineage>
        <taxon>Eukaryota</taxon>
        <taxon>Viridiplantae</taxon>
        <taxon>Streptophyta</taxon>
        <taxon>Embryophyta</taxon>
        <taxon>Tracheophyta</taxon>
        <taxon>Spermatophyta</taxon>
        <taxon>Magnoliopsida</taxon>
        <taxon>eudicotyledons</taxon>
        <taxon>Gunneridae</taxon>
        <taxon>Pentapetalae</taxon>
        <taxon>asterids</taxon>
        <taxon>lamiids</taxon>
        <taxon>Gentianales</taxon>
        <taxon>Rubiaceae</taxon>
        <taxon>Rubioideae</taxon>
        <taxon>Spermacoceae</taxon>
        <taxon>Hedyotis-Oldenlandia complex</taxon>
        <taxon>Oldenlandia</taxon>
    </lineage>
</organism>
<dbReference type="InterPro" id="IPR042086">
    <property type="entry name" value="MeTrfase_capping"/>
</dbReference>
<comment type="similarity">
    <text evidence="3">Belongs to the methyltransferase superfamily. Type-7 methyltransferase family.</text>
</comment>
<dbReference type="SUPFAM" id="SSF53335">
    <property type="entry name" value="S-adenosyl-L-methionine-dependent methyltransferases"/>
    <property type="match status" value="1"/>
</dbReference>
<keyword evidence="5" id="KW-0808">Transferase</keyword>
<dbReference type="GO" id="GO:0008168">
    <property type="term" value="F:methyltransferase activity"/>
    <property type="evidence" value="ECO:0007669"/>
    <property type="project" value="UniProtKB-KW"/>
</dbReference>
<keyword evidence="9" id="KW-1185">Reference proteome</keyword>
<evidence type="ECO:0000256" key="4">
    <source>
        <dbReference type="ARBA" id="ARBA00022603"/>
    </source>
</evidence>
<accession>A0AAV1C9A6</accession>
<keyword evidence="7" id="KW-0460">Magnesium</keyword>
<evidence type="ECO:0000256" key="3">
    <source>
        <dbReference type="ARBA" id="ARBA00007967"/>
    </source>
</evidence>
<reference evidence="8" key="1">
    <citation type="submission" date="2023-03" db="EMBL/GenBank/DDBJ databases">
        <authorList>
            <person name="Julca I."/>
        </authorList>
    </citation>
    <scope>NUCLEOTIDE SEQUENCE</scope>
</reference>
<protein>
    <submittedName>
        <fullName evidence="8">OLC1v1026439C2</fullName>
    </submittedName>
</protein>
<dbReference type="GO" id="GO:0032259">
    <property type="term" value="P:methylation"/>
    <property type="evidence" value="ECO:0007669"/>
    <property type="project" value="UniProtKB-KW"/>
</dbReference>
<evidence type="ECO:0000313" key="9">
    <source>
        <dbReference type="Proteomes" id="UP001161247"/>
    </source>
</evidence>
<dbReference type="AlphaFoldDB" id="A0AAV1C9A6"/>
<keyword evidence="4" id="KW-0489">Methyltransferase</keyword>
<evidence type="ECO:0000256" key="6">
    <source>
        <dbReference type="ARBA" id="ARBA00022723"/>
    </source>
</evidence>
<name>A0AAV1C9A6_OLDCO</name>
<comment type="cofactor">
    <cofactor evidence="1">
        <name>Mg(2+)</name>
        <dbReference type="ChEBI" id="CHEBI:18420"/>
    </cofactor>
</comment>
<sequence length="378" mass="43532">MKMEMHEVFHMNGGEDEASYSRNSSHQRLILRKVKPFLRKYIGKCWLREMVEMDLPNDCIKVADLGCSSGPNTFVTIQHIVRSIDEAWSQISDEELPNIQYFLNDLVSNDFNLVFKGLPKIYERLENQENGRKFGSCHIAALPGSFYGKLFPDRSMHFVHSSYCLHWLSQVPGGLSTESGKPRNKGSIYYNKTSPPYVQQAYLNQFTTDFMMFLRMRSREMVKHGQVFLTFICKDSEGVEGSDYLSLLGNALSDMVAEGHIEEEKLDTFNMPIYHPTIQEAKQIIENEGSFKIMRFQTFKTCLDASFESRAFDDEDNRIGRARYVATYLRAVCEPILASHFGEAVMTSLFQRLAKKLVNILEMRQGLLNNLVISLRKE</sequence>
<evidence type="ECO:0000256" key="1">
    <source>
        <dbReference type="ARBA" id="ARBA00001946"/>
    </source>
</evidence>
<dbReference type="Gene3D" id="3.40.50.150">
    <property type="entry name" value="Vaccinia Virus protein VP39"/>
    <property type="match status" value="1"/>
</dbReference>
<dbReference type="EMBL" id="OX459118">
    <property type="protein sequence ID" value="CAI9091407.1"/>
    <property type="molecule type" value="Genomic_DNA"/>
</dbReference>
<comment type="pathway">
    <text evidence="2">Alkaloid biosynthesis.</text>
</comment>
<dbReference type="Pfam" id="PF03492">
    <property type="entry name" value="Methyltransf_7"/>
    <property type="match status" value="1"/>
</dbReference>
<evidence type="ECO:0000256" key="7">
    <source>
        <dbReference type="ARBA" id="ARBA00022842"/>
    </source>
</evidence>
<evidence type="ECO:0000256" key="2">
    <source>
        <dbReference type="ARBA" id="ARBA00004913"/>
    </source>
</evidence>
<evidence type="ECO:0000313" key="8">
    <source>
        <dbReference type="EMBL" id="CAI9091407.1"/>
    </source>
</evidence>
<dbReference type="InterPro" id="IPR005299">
    <property type="entry name" value="MeTrfase_7"/>
</dbReference>
<dbReference type="GO" id="GO:0046872">
    <property type="term" value="F:metal ion binding"/>
    <property type="evidence" value="ECO:0007669"/>
    <property type="project" value="UniProtKB-KW"/>
</dbReference>
<proteinExistence type="inferred from homology"/>
<keyword evidence="6" id="KW-0479">Metal-binding</keyword>
<dbReference type="PANTHER" id="PTHR31009">
    <property type="entry name" value="S-ADENOSYL-L-METHIONINE:CARBOXYL METHYLTRANSFERASE FAMILY PROTEIN"/>
    <property type="match status" value="1"/>
</dbReference>
<dbReference type="InterPro" id="IPR029063">
    <property type="entry name" value="SAM-dependent_MTases_sf"/>
</dbReference>
<gene>
    <name evidence="8" type="ORF">OLC1_LOCUS3342</name>
</gene>
<dbReference type="Gene3D" id="1.10.1200.270">
    <property type="entry name" value="Methyltransferase, alpha-helical capping domain"/>
    <property type="match status" value="1"/>
</dbReference>